<accession>A0A6L8Q530</accession>
<name>A0A6L8Q530_9ACTN</name>
<gene>
    <name evidence="2" type="ORF">FM068_07485</name>
</gene>
<organism evidence="2 3">
    <name type="scientific">Adlercreutzia equolifaciens</name>
    <dbReference type="NCBI Taxonomy" id="446660"/>
    <lineage>
        <taxon>Bacteria</taxon>
        <taxon>Bacillati</taxon>
        <taxon>Actinomycetota</taxon>
        <taxon>Coriobacteriia</taxon>
        <taxon>Eggerthellales</taxon>
        <taxon>Eggerthellaceae</taxon>
        <taxon>Adlercreutzia</taxon>
    </lineage>
</organism>
<feature type="transmembrane region" description="Helical" evidence="1">
    <location>
        <begin position="56"/>
        <end position="77"/>
    </location>
</feature>
<dbReference type="Proteomes" id="UP000472380">
    <property type="component" value="Unassembled WGS sequence"/>
</dbReference>
<keyword evidence="1" id="KW-1133">Transmembrane helix</keyword>
<evidence type="ECO:0000313" key="2">
    <source>
        <dbReference type="EMBL" id="MZG28429.1"/>
    </source>
</evidence>
<dbReference type="AlphaFoldDB" id="A0A6L8Q530"/>
<dbReference type="EMBL" id="VJNE01000014">
    <property type="protein sequence ID" value="MZG28429.1"/>
    <property type="molecule type" value="Genomic_DNA"/>
</dbReference>
<protein>
    <submittedName>
        <fullName evidence="2">Uncharacterized protein</fullName>
    </submittedName>
</protein>
<comment type="caution">
    <text evidence="2">The sequence shown here is derived from an EMBL/GenBank/DDBJ whole genome shotgun (WGS) entry which is preliminary data.</text>
</comment>
<dbReference type="RefSeq" id="WP_161128004.1">
    <property type="nucleotide sequence ID" value="NZ_VJNE01000014.1"/>
</dbReference>
<reference evidence="2 3" key="1">
    <citation type="submission" date="2019-07" db="EMBL/GenBank/DDBJ databases">
        <title>Draft genome sequence of Adlercreutzia equolifaciens IPLA 37004, a human intestinal strain that does not produces equol from daidzein.</title>
        <authorList>
            <person name="Vazquez L."/>
            <person name="Florez A.B."/>
            <person name="Mayo B."/>
        </authorList>
    </citation>
    <scope>NUCLEOTIDE SEQUENCE [LARGE SCALE GENOMIC DNA]</scope>
    <source>
        <strain evidence="2 3">IPLA 37004</strain>
    </source>
</reference>
<keyword evidence="1" id="KW-0812">Transmembrane</keyword>
<feature type="transmembrane region" description="Helical" evidence="1">
    <location>
        <begin position="25"/>
        <end position="50"/>
    </location>
</feature>
<sequence length="148" mass="15929">MKESSDFGLIMALRKLKRTCKALKLCFLVATIVLSIFWIVVVATLLMGWLNGGAGAINAVLYAVLYGAFVVLILWNLTKLFDGVGREDAPFSSSQADRLQTIAVIALAGVRTPSWTPRCPEGSSNVRQEGQAGCAGSVVLDVRRDVRG</sequence>
<proteinExistence type="predicted"/>
<keyword evidence="1" id="KW-0472">Membrane</keyword>
<evidence type="ECO:0000313" key="3">
    <source>
        <dbReference type="Proteomes" id="UP000472380"/>
    </source>
</evidence>
<evidence type="ECO:0000256" key="1">
    <source>
        <dbReference type="SAM" id="Phobius"/>
    </source>
</evidence>